<evidence type="ECO:0000256" key="1">
    <source>
        <dbReference type="SAM" id="Phobius"/>
    </source>
</evidence>
<keyword evidence="3" id="KW-1185">Reference proteome</keyword>
<comment type="caution">
    <text evidence="2">The sequence shown here is derived from an EMBL/GenBank/DDBJ whole genome shotgun (WGS) entry which is preliminary data.</text>
</comment>
<proteinExistence type="predicted"/>
<keyword evidence="1" id="KW-1133">Transmembrane helix</keyword>
<feature type="transmembrane region" description="Helical" evidence="1">
    <location>
        <begin position="21"/>
        <end position="41"/>
    </location>
</feature>
<organism evidence="2 3">
    <name type="scientific">Penicillium thymicola</name>
    <dbReference type="NCBI Taxonomy" id="293382"/>
    <lineage>
        <taxon>Eukaryota</taxon>
        <taxon>Fungi</taxon>
        <taxon>Dikarya</taxon>
        <taxon>Ascomycota</taxon>
        <taxon>Pezizomycotina</taxon>
        <taxon>Eurotiomycetes</taxon>
        <taxon>Eurotiomycetidae</taxon>
        <taxon>Eurotiales</taxon>
        <taxon>Aspergillaceae</taxon>
        <taxon>Penicillium</taxon>
    </lineage>
</organism>
<reference evidence="2" key="2">
    <citation type="journal article" date="2016" name="Fungal Biol.">
        <title>Ochratoxin A production by Penicillium thymicola.</title>
        <authorList>
            <person name="Nguyen H.D.T."/>
            <person name="McMullin D.R."/>
            <person name="Ponomareva E."/>
            <person name="Riley R."/>
            <person name="Pomraning K.R."/>
            <person name="Baker S.E."/>
            <person name="Seifert K.A."/>
        </authorList>
    </citation>
    <scope>NUCLEOTIDE SEQUENCE</scope>
    <source>
        <strain evidence="2">DAOM 180753</strain>
    </source>
</reference>
<dbReference type="Proteomes" id="UP001227192">
    <property type="component" value="Unassembled WGS sequence"/>
</dbReference>
<evidence type="ECO:0000313" key="2">
    <source>
        <dbReference type="EMBL" id="KAJ9484634.1"/>
    </source>
</evidence>
<reference evidence="2" key="1">
    <citation type="submission" date="2015-06" db="EMBL/GenBank/DDBJ databases">
        <authorList>
            <person name="Nguyen H."/>
        </authorList>
    </citation>
    <scope>NUCLEOTIDE SEQUENCE</scope>
    <source>
        <strain evidence="2">DAOM 180753</strain>
    </source>
</reference>
<dbReference type="EMBL" id="LACB01000323">
    <property type="protein sequence ID" value="KAJ9484634.1"/>
    <property type="molecule type" value="Genomic_DNA"/>
</dbReference>
<dbReference type="AlphaFoldDB" id="A0AAI9X5X9"/>
<protein>
    <submittedName>
        <fullName evidence="2">Uncharacterized protein</fullName>
    </submittedName>
</protein>
<keyword evidence="1" id="KW-0472">Membrane</keyword>
<evidence type="ECO:0000313" key="3">
    <source>
        <dbReference type="Proteomes" id="UP001227192"/>
    </source>
</evidence>
<gene>
    <name evidence="2" type="ORF">VN97_g8738</name>
</gene>
<keyword evidence="1" id="KW-0812">Transmembrane</keyword>
<sequence>MCTPPFAHGLTCSPPSCLAYFLFRLLIFGLTTLGSCILSWVNNRNLVLDQTFFFIFFTLIHLAYHRDLIHCGPIFVTSFPKHLAEENKEKRNLSSPRSLLSSSPTNLGSSRHNWRWTFSLDIS</sequence>
<accession>A0AAI9X5X9</accession>
<name>A0AAI9X5X9_PENTH</name>